<keyword evidence="3" id="KW-1185">Reference proteome</keyword>
<accession>A0A327W7J1</accession>
<dbReference type="AlphaFoldDB" id="A0A327W7J1"/>
<gene>
    <name evidence="2" type="ORF">CLV59_104223</name>
</gene>
<organism evidence="2 3">
    <name type="scientific">Chitinophaga dinghuensis</name>
    <dbReference type="NCBI Taxonomy" id="1539050"/>
    <lineage>
        <taxon>Bacteria</taxon>
        <taxon>Pseudomonadati</taxon>
        <taxon>Bacteroidota</taxon>
        <taxon>Chitinophagia</taxon>
        <taxon>Chitinophagales</taxon>
        <taxon>Chitinophagaceae</taxon>
        <taxon>Chitinophaga</taxon>
    </lineage>
</organism>
<dbReference type="Proteomes" id="UP000249819">
    <property type="component" value="Unassembled WGS sequence"/>
</dbReference>
<dbReference type="EMBL" id="QLMA01000004">
    <property type="protein sequence ID" value="RAJ81998.1"/>
    <property type="molecule type" value="Genomic_DNA"/>
</dbReference>
<feature type="region of interest" description="Disordered" evidence="1">
    <location>
        <begin position="156"/>
        <end position="178"/>
    </location>
</feature>
<comment type="caution">
    <text evidence="2">The sequence shown here is derived from an EMBL/GenBank/DDBJ whole genome shotgun (WGS) entry which is preliminary data.</text>
</comment>
<name>A0A327W7J1_9BACT</name>
<proteinExistence type="predicted"/>
<evidence type="ECO:0000313" key="2">
    <source>
        <dbReference type="EMBL" id="RAJ81998.1"/>
    </source>
</evidence>
<evidence type="ECO:0000256" key="1">
    <source>
        <dbReference type="SAM" id="MobiDB-lite"/>
    </source>
</evidence>
<evidence type="ECO:0000313" key="3">
    <source>
        <dbReference type="Proteomes" id="UP000249819"/>
    </source>
</evidence>
<protein>
    <submittedName>
        <fullName evidence="2">Uncharacterized protein</fullName>
    </submittedName>
</protein>
<sequence length="306" mass="31714">MHITYVPKNRTNTMKILSRYLIVILAVFCFGCSAEMARDGSFNLSPNQNQNASGSLKGTNNDCLATAITGTFQTNTAQNGSNYVIANVNVTVPGMYSISTDVQNGVKFSASGVFASTGIQQVRLVPSGTFANAVATNYTLTYGSSSCPLAITVTEGTGTGTPGTDPGTGNPGTGNGASGSWTITVDGKTYTGTDATLTDRHLMNLAGFAGTNSQVMVVFVLKYGNGGILPATYTTSDDPMSQFSVTNLTTTNMDYLTTKTSVGALTNFAIKSITNGVAKITISGKTIDMATNKAVVISGEITAPLE</sequence>
<reference evidence="2 3" key="1">
    <citation type="submission" date="2018-06" db="EMBL/GenBank/DDBJ databases">
        <title>Genomic Encyclopedia of Archaeal and Bacterial Type Strains, Phase II (KMG-II): from individual species to whole genera.</title>
        <authorList>
            <person name="Goeker M."/>
        </authorList>
    </citation>
    <scope>NUCLEOTIDE SEQUENCE [LARGE SCALE GENOMIC DNA]</scope>
    <source>
        <strain evidence="2 3">DSM 29821</strain>
    </source>
</reference>